<reference evidence="12" key="3">
    <citation type="submission" date="2025-08" db="UniProtKB">
        <authorList>
            <consortium name="RefSeq"/>
        </authorList>
    </citation>
    <scope>IDENTIFICATION</scope>
</reference>
<dbReference type="PANTHER" id="PTHR48025:SF3">
    <property type="entry name" value="31 KDA RIBONUCLEOPROTEIN, CHLOROPLASTIC-RELATED"/>
    <property type="match status" value="1"/>
</dbReference>
<evidence type="ECO:0000256" key="3">
    <source>
        <dbReference type="ARBA" id="ARBA00022640"/>
    </source>
</evidence>
<evidence type="ECO:0000256" key="9">
    <source>
        <dbReference type="SAM" id="MobiDB-lite"/>
    </source>
</evidence>
<protein>
    <submittedName>
        <fullName evidence="12">28 kDa ribonucleoprotein, chloroplastic</fullName>
    </submittedName>
</protein>
<organism evidence="11 12">
    <name type="scientific">Spinacia oleracea</name>
    <name type="common">Spinach</name>
    <dbReference type="NCBI Taxonomy" id="3562"/>
    <lineage>
        <taxon>Eukaryota</taxon>
        <taxon>Viridiplantae</taxon>
        <taxon>Streptophyta</taxon>
        <taxon>Embryophyta</taxon>
        <taxon>Tracheophyta</taxon>
        <taxon>Spermatophyta</taxon>
        <taxon>Magnoliopsida</taxon>
        <taxon>eudicotyledons</taxon>
        <taxon>Gunneridae</taxon>
        <taxon>Pentapetalae</taxon>
        <taxon>Caryophyllales</taxon>
        <taxon>Chenopodiaceae</taxon>
        <taxon>Chenopodioideae</taxon>
        <taxon>Anserineae</taxon>
        <taxon>Spinacia</taxon>
    </lineage>
</organism>
<evidence type="ECO:0000256" key="5">
    <source>
        <dbReference type="ARBA" id="ARBA00022737"/>
    </source>
</evidence>
<dbReference type="SMART" id="SM00360">
    <property type="entry name" value="RRM"/>
    <property type="match status" value="2"/>
</dbReference>
<dbReference type="Gene3D" id="3.30.70.330">
    <property type="match status" value="2"/>
</dbReference>
<comment type="subcellular location">
    <subcellularLocation>
        <location evidence="1">Plastid</location>
        <location evidence="1">Chloroplast</location>
    </subcellularLocation>
</comment>
<reference evidence="11" key="2">
    <citation type="journal article" date="2021" name="Nat. Commun.">
        <title>Genomic analyses provide insights into spinach domestication and the genetic basis of agronomic traits.</title>
        <authorList>
            <person name="Cai X."/>
            <person name="Sun X."/>
            <person name="Xu C."/>
            <person name="Sun H."/>
            <person name="Wang X."/>
            <person name="Ge C."/>
            <person name="Zhang Z."/>
            <person name="Wang Q."/>
            <person name="Fei Z."/>
            <person name="Jiao C."/>
            <person name="Wang Q."/>
        </authorList>
    </citation>
    <scope>NUCLEOTIDE SEQUENCE [LARGE SCALE GENOMIC DNA]</scope>
    <source>
        <strain evidence="11">cv. Varoflay</strain>
    </source>
</reference>
<keyword evidence="2" id="KW-0150">Chloroplast</keyword>
<name>A0ABM2BIR3_SPIOL</name>
<dbReference type="InterPro" id="IPR003954">
    <property type="entry name" value="RRM_euk-type"/>
</dbReference>
<feature type="region of interest" description="Disordered" evidence="9">
    <location>
        <begin position="70"/>
        <end position="112"/>
    </location>
</feature>
<dbReference type="InterPro" id="IPR035979">
    <property type="entry name" value="RBD_domain_sf"/>
</dbReference>
<feature type="domain" description="RRM" evidence="10">
    <location>
        <begin position="114"/>
        <end position="192"/>
    </location>
</feature>
<keyword evidence="5" id="KW-0677">Repeat</keyword>
<dbReference type="PROSITE" id="PS50102">
    <property type="entry name" value="RRM"/>
    <property type="match status" value="2"/>
</dbReference>
<evidence type="ECO:0000256" key="1">
    <source>
        <dbReference type="ARBA" id="ARBA00004229"/>
    </source>
</evidence>
<dbReference type="Proteomes" id="UP000813463">
    <property type="component" value="Chromosome 1"/>
</dbReference>
<keyword evidence="11" id="KW-1185">Reference proteome</keyword>
<keyword evidence="4" id="KW-0507">mRNA processing</keyword>
<dbReference type="GO" id="GO:1990904">
    <property type="term" value="C:ribonucleoprotein complex"/>
    <property type="evidence" value="ECO:0007669"/>
    <property type="project" value="UniProtKB-KW"/>
</dbReference>
<dbReference type="RefSeq" id="NP_001413365.1">
    <property type="nucleotide sequence ID" value="NM_001426436.1"/>
</dbReference>
<dbReference type="Pfam" id="PF00076">
    <property type="entry name" value="RRM_1"/>
    <property type="match status" value="2"/>
</dbReference>
<dbReference type="PANTHER" id="PTHR48025">
    <property type="entry name" value="OS02G0815200 PROTEIN"/>
    <property type="match status" value="1"/>
</dbReference>
<sequence length="293" mass="31802">MATNPLLKTLSMSPTCFTTSLHTPSIFNPKSLYFSTPVKPTKLNNLSLSFSLQKSTIVACVAQTSEWEQEGSTNAVLEGESDPEGAVSWGSETQVSDEGGVEGGQGFSEPPEEAKLFVGNLPYDVDSEKLAGIFDAAGVVEIAEVIYNRETDRSRGFGFVTMSTVEEAEKAVELLNGYDMDGRQLTVNKAAPRGSRPERAPRGDFEPSCRVYVGNLPWDVDSSRLEQLFSEHGKVVSARVVSDRETGRSRGFGFVTMSSESEVNDAIAALDGQTLDGRAVRVNVAEERPRRAF</sequence>
<dbReference type="InterPro" id="IPR012677">
    <property type="entry name" value="Nucleotide-bd_a/b_plait_sf"/>
</dbReference>
<dbReference type="GeneID" id="110794578"/>
<dbReference type="SMART" id="SM00361">
    <property type="entry name" value="RRM_1"/>
    <property type="match status" value="2"/>
</dbReference>
<evidence type="ECO:0000256" key="4">
    <source>
        <dbReference type="ARBA" id="ARBA00022664"/>
    </source>
</evidence>
<feature type="domain" description="RRM" evidence="10">
    <location>
        <begin position="209"/>
        <end position="287"/>
    </location>
</feature>
<keyword evidence="6 8" id="KW-0694">RNA-binding</keyword>
<evidence type="ECO:0000313" key="12">
    <source>
        <dbReference type="RefSeq" id="NP_001413365.1"/>
    </source>
</evidence>
<evidence type="ECO:0000256" key="8">
    <source>
        <dbReference type="PROSITE-ProRule" id="PRU00176"/>
    </source>
</evidence>
<evidence type="ECO:0000256" key="2">
    <source>
        <dbReference type="ARBA" id="ARBA00022528"/>
    </source>
</evidence>
<evidence type="ECO:0000313" key="11">
    <source>
        <dbReference type="Proteomes" id="UP000813463"/>
    </source>
</evidence>
<dbReference type="SUPFAM" id="SSF54928">
    <property type="entry name" value="RNA-binding domain, RBD"/>
    <property type="match status" value="2"/>
</dbReference>
<evidence type="ECO:0000256" key="7">
    <source>
        <dbReference type="ARBA" id="ARBA00023274"/>
    </source>
</evidence>
<gene>
    <name evidence="12" type="primary">LOC110794578</name>
    <name evidence="12" type="synonym">28RNP</name>
</gene>
<dbReference type="CDD" id="cd21608">
    <property type="entry name" value="RRM2_NsCP33_like"/>
    <property type="match status" value="1"/>
</dbReference>
<keyword evidence="7 12" id="KW-0687">Ribonucleoprotein</keyword>
<reference evidence="12" key="1">
    <citation type="journal article" date="1991" name="EMBO J.">
        <title>Chloroplast mRNA 3' end processing requires a nuclear-encoded RNA-binding protein.</title>
        <authorList>
            <person name="Schuster G."/>
            <person name="Gruissem W."/>
        </authorList>
    </citation>
    <scope>NUCLEOTIDE SEQUENCE</scope>
</reference>
<evidence type="ECO:0000256" key="6">
    <source>
        <dbReference type="ARBA" id="ARBA00022884"/>
    </source>
</evidence>
<dbReference type="InterPro" id="IPR048289">
    <property type="entry name" value="RRM2_NsCP33-like"/>
</dbReference>
<evidence type="ECO:0000259" key="10">
    <source>
        <dbReference type="PROSITE" id="PS50102"/>
    </source>
</evidence>
<accession>A0ABM2BIR3</accession>
<dbReference type="InterPro" id="IPR050502">
    <property type="entry name" value="Euk_RNA-bind_prot"/>
</dbReference>
<dbReference type="InterPro" id="IPR000504">
    <property type="entry name" value="RRM_dom"/>
</dbReference>
<keyword evidence="3" id="KW-0934">Plastid</keyword>
<proteinExistence type="predicted"/>